<accession>A0AAV7VYR7</accession>
<name>A0AAV7VYR7_PLEWA</name>
<comment type="caution">
    <text evidence="2">The sequence shown here is derived from an EMBL/GenBank/DDBJ whole genome shotgun (WGS) entry which is preliminary data.</text>
</comment>
<evidence type="ECO:0000313" key="3">
    <source>
        <dbReference type="Proteomes" id="UP001066276"/>
    </source>
</evidence>
<dbReference type="Proteomes" id="UP001066276">
    <property type="component" value="Chromosome 1_2"/>
</dbReference>
<protein>
    <submittedName>
        <fullName evidence="2">Uncharacterized protein</fullName>
    </submittedName>
</protein>
<evidence type="ECO:0000313" key="2">
    <source>
        <dbReference type="EMBL" id="KAJ1205427.1"/>
    </source>
</evidence>
<organism evidence="2 3">
    <name type="scientific">Pleurodeles waltl</name>
    <name type="common">Iberian ribbed newt</name>
    <dbReference type="NCBI Taxonomy" id="8319"/>
    <lineage>
        <taxon>Eukaryota</taxon>
        <taxon>Metazoa</taxon>
        <taxon>Chordata</taxon>
        <taxon>Craniata</taxon>
        <taxon>Vertebrata</taxon>
        <taxon>Euteleostomi</taxon>
        <taxon>Amphibia</taxon>
        <taxon>Batrachia</taxon>
        <taxon>Caudata</taxon>
        <taxon>Salamandroidea</taxon>
        <taxon>Salamandridae</taxon>
        <taxon>Pleurodelinae</taxon>
        <taxon>Pleurodeles</taxon>
    </lineage>
</organism>
<reference evidence="2" key="1">
    <citation type="journal article" date="2022" name="bioRxiv">
        <title>Sequencing and chromosome-scale assembly of the giantPleurodeles waltlgenome.</title>
        <authorList>
            <person name="Brown T."/>
            <person name="Elewa A."/>
            <person name="Iarovenko S."/>
            <person name="Subramanian E."/>
            <person name="Araus A.J."/>
            <person name="Petzold A."/>
            <person name="Susuki M."/>
            <person name="Suzuki K.-i.T."/>
            <person name="Hayashi T."/>
            <person name="Toyoda A."/>
            <person name="Oliveira C."/>
            <person name="Osipova E."/>
            <person name="Leigh N.D."/>
            <person name="Simon A."/>
            <person name="Yun M.H."/>
        </authorList>
    </citation>
    <scope>NUCLEOTIDE SEQUENCE</scope>
    <source>
        <strain evidence="2">20211129_DDA</strain>
        <tissue evidence="2">Liver</tissue>
    </source>
</reference>
<dbReference type="EMBL" id="JANPWB010000002">
    <property type="protein sequence ID" value="KAJ1205427.1"/>
    <property type="molecule type" value="Genomic_DNA"/>
</dbReference>
<gene>
    <name evidence="2" type="ORF">NDU88_000862</name>
</gene>
<feature type="region of interest" description="Disordered" evidence="1">
    <location>
        <begin position="63"/>
        <end position="85"/>
    </location>
</feature>
<sequence length="85" mass="9408">MQAANSLRFPKRVGHVTHDTYQRAFVYAHACQPPNSLTGLQIKRLTDARQDYVTRAALHRAPPPVLPWLPQSSATTPARKPPPAA</sequence>
<evidence type="ECO:0000256" key="1">
    <source>
        <dbReference type="SAM" id="MobiDB-lite"/>
    </source>
</evidence>
<dbReference type="AlphaFoldDB" id="A0AAV7VYR7"/>
<keyword evidence="3" id="KW-1185">Reference proteome</keyword>
<proteinExistence type="predicted"/>